<name>A0A165PYL4_EXIGL</name>
<proteinExistence type="predicted"/>
<dbReference type="EMBL" id="KV425886">
    <property type="protein sequence ID" value="KZW02842.1"/>
    <property type="molecule type" value="Genomic_DNA"/>
</dbReference>
<evidence type="ECO:0000313" key="2">
    <source>
        <dbReference type="Proteomes" id="UP000077266"/>
    </source>
</evidence>
<protein>
    <submittedName>
        <fullName evidence="1">Uncharacterized protein</fullName>
    </submittedName>
</protein>
<gene>
    <name evidence="1" type="ORF">EXIGLDRAFT_730949</name>
</gene>
<reference evidence="1 2" key="1">
    <citation type="journal article" date="2016" name="Mol. Biol. Evol.">
        <title>Comparative Genomics of Early-Diverging Mushroom-Forming Fungi Provides Insights into the Origins of Lignocellulose Decay Capabilities.</title>
        <authorList>
            <person name="Nagy L.G."/>
            <person name="Riley R."/>
            <person name="Tritt A."/>
            <person name="Adam C."/>
            <person name="Daum C."/>
            <person name="Floudas D."/>
            <person name="Sun H."/>
            <person name="Yadav J.S."/>
            <person name="Pangilinan J."/>
            <person name="Larsson K.H."/>
            <person name="Matsuura K."/>
            <person name="Barry K."/>
            <person name="Labutti K."/>
            <person name="Kuo R."/>
            <person name="Ohm R.A."/>
            <person name="Bhattacharya S.S."/>
            <person name="Shirouzu T."/>
            <person name="Yoshinaga Y."/>
            <person name="Martin F.M."/>
            <person name="Grigoriev I.V."/>
            <person name="Hibbett D.S."/>
        </authorList>
    </citation>
    <scope>NUCLEOTIDE SEQUENCE [LARGE SCALE GENOMIC DNA]</scope>
    <source>
        <strain evidence="1 2">HHB12029</strain>
    </source>
</reference>
<keyword evidence="2" id="KW-1185">Reference proteome</keyword>
<dbReference type="OrthoDB" id="3267577at2759"/>
<sequence>MASAALVYPNGNVDIESLMWEMRDLVRGLSQINKAQAAEIERLGGQAASAALALEFSERTNAALAACDVALESWDSESDASTQFDTTNIAAWVKATNESLGLFVSTSDAPVPASDAGVVVVDVDAAEPVSATAAEVPADFWNANTTFKWEDEPLVPEEHIPELWLDDGSSDASTPRALSFDDGATLYHPDHEPASPTLARRRYTLLAAHKAETLAMDKQHAFGFGFGFDEEYDAPDVQFFPLAPVPPTRSIARRSSAPDLRLLRGRMSNIALDRPAIALVM</sequence>
<accession>A0A165PYL4</accession>
<dbReference type="AlphaFoldDB" id="A0A165PYL4"/>
<evidence type="ECO:0000313" key="1">
    <source>
        <dbReference type="EMBL" id="KZW02842.1"/>
    </source>
</evidence>
<dbReference type="Proteomes" id="UP000077266">
    <property type="component" value="Unassembled WGS sequence"/>
</dbReference>
<dbReference type="InParanoid" id="A0A165PYL4"/>
<organism evidence="1 2">
    <name type="scientific">Exidia glandulosa HHB12029</name>
    <dbReference type="NCBI Taxonomy" id="1314781"/>
    <lineage>
        <taxon>Eukaryota</taxon>
        <taxon>Fungi</taxon>
        <taxon>Dikarya</taxon>
        <taxon>Basidiomycota</taxon>
        <taxon>Agaricomycotina</taxon>
        <taxon>Agaricomycetes</taxon>
        <taxon>Auriculariales</taxon>
        <taxon>Exidiaceae</taxon>
        <taxon>Exidia</taxon>
    </lineage>
</organism>